<evidence type="ECO:0000256" key="7">
    <source>
        <dbReference type="ARBA" id="ARBA00049197"/>
    </source>
</evidence>
<dbReference type="Proteomes" id="UP000711488">
    <property type="component" value="Unassembled WGS sequence"/>
</dbReference>
<dbReference type="SUPFAM" id="SSF48179">
    <property type="entry name" value="6-phosphogluconate dehydrogenase C-terminal domain-like"/>
    <property type="match status" value="1"/>
</dbReference>
<dbReference type="PANTHER" id="PTHR22981">
    <property type="entry name" value="3-HYDROXYISOBUTYRATE DEHYDROGENASE-RELATED"/>
    <property type="match status" value="1"/>
</dbReference>
<dbReference type="Pfam" id="PF03446">
    <property type="entry name" value="NAD_binding_2"/>
    <property type="match status" value="1"/>
</dbReference>
<dbReference type="InterPro" id="IPR036291">
    <property type="entry name" value="NAD(P)-bd_dom_sf"/>
</dbReference>
<reference evidence="9" key="3">
    <citation type="submission" date="2019-06" db="EMBL/GenBank/DDBJ databases">
        <authorList>
            <person name="Poynton C."/>
            <person name="Hasenbein S."/>
            <person name="Benoit J.B."/>
            <person name="Sepulveda M.S."/>
            <person name="Poelchau M.F."/>
            <person name="Murali S.C."/>
            <person name="Chen S."/>
            <person name="Glastad K.M."/>
            <person name="Werren J.H."/>
            <person name="Vineis J.H."/>
            <person name="Bowen J.L."/>
            <person name="Friedrich M."/>
            <person name="Jones J."/>
            <person name="Robertson H.M."/>
            <person name="Feyereisen R."/>
            <person name="Mechler-Hickson A."/>
            <person name="Mathers N."/>
            <person name="Lee C.E."/>
            <person name="Colbourne J.K."/>
            <person name="Biales A."/>
            <person name="Johnston J.S."/>
            <person name="Wellborn G.A."/>
            <person name="Rosendale A.J."/>
            <person name="Cridge A.G."/>
            <person name="Munoz-Torres M.C."/>
            <person name="Bain P.A."/>
            <person name="Manny A.R."/>
            <person name="Major K.M."/>
            <person name="Lambert F.N."/>
            <person name="Vulpe C.D."/>
            <person name="Tuck P."/>
            <person name="Blalock B.J."/>
            <person name="Lin Y.-Y."/>
            <person name="Smith M.E."/>
            <person name="Ochoa-Acuna H."/>
            <person name="Chen M.-J.M."/>
            <person name="Childers C.P."/>
            <person name="Qu J."/>
            <person name="Dugan S."/>
            <person name="Lee S.L."/>
            <person name="Chao H."/>
            <person name="Dinh H."/>
            <person name="Han Y."/>
            <person name="Doddapaneni H."/>
            <person name="Worley K.C."/>
            <person name="Muzny D.M."/>
            <person name="Gibbs R.A."/>
            <person name="Richards S."/>
        </authorList>
    </citation>
    <scope>NUCLEOTIDE SEQUENCE</scope>
    <source>
        <strain evidence="9">HAZT.00-mixed</strain>
        <tissue evidence="9">Whole organism</tissue>
    </source>
</reference>
<accession>A0A6A0H928</accession>
<feature type="domain" description="6-phosphogluconate dehydrogenase NADP-binding" evidence="8">
    <location>
        <begin position="1"/>
        <end position="152"/>
    </location>
</feature>
<keyword evidence="5" id="KW-0560">Oxidoreductase</keyword>
<keyword evidence="4" id="KW-0101">Branched-chain amino acid catabolism</keyword>
<comment type="caution">
    <text evidence="9">The sequence shown here is derived from an EMBL/GenBank/DDBJ whole genome shotgun (WGS) entry which is preliminary data.</text>
</comment>
<evidence type="ECO:0000256" key="1">
    <source>
        <dbReference type="ARBA" id="ARBA00005109"/>
    </source>
</evidence>
<dbReference type="Gene3D" id="1.10.1040.10">
    <property type="entry name" value="N-(1-d-carboxylethyl)-l-norvaline Dehydrogenase, domain 2"/>
    <property type="match status" value="1"/>
</dbReference>
<comment type="similarity">
    <text evidence="2">Belongs to the HIBADH-related family. 3-hydroxyisobutyrate dehydrogenase subfamily.</text>
</comment>
<comment type="catalytic activity">
    <reaction evidence="7">
        <text>3-hydroxy-2-methylpropanoate + NAD(+) = 2-methyl-3-oxopropanoate + NADH + H(+)</text>
        <dbReference type="Rhea" id="RHEA:17681"/>
        <dbReference type="ChEBI" id="CHEBI:11805"/>
        <dbReference type="ChEBI" id="CHEBI:15378"/>
        <dbReference type="ChEBI" id="CHEBI:57540"/>
        <dbReference type="ChEBI" id="CHEBI:57700"/>
        <dbReference type="ChEBI" id="CHEBI:57945"/>
        <dbReference type="EC" id="1.1.1.31"/>
    </reaction>
</comment>
<dbReference type="GO" id="GO:0005739">
    <property type="term" value="C:mitochondrion"/>
    <property type="evidence" value="ECO:0007669"/>
    <property type="project" value="TreeGrafter"/>
</dbReference>
<evidence type="ECO:0000256" key="5">
    <source>
        <dbReference type="ARBA" id="ARBA00023002"/>
    </source>
</evidence>
<dbReference type="InterPro" id="IPR006115">
    <property type="entry name" value="6PGDH_NADP-bd"/>
</dbReference>
<sequence>MGGPMAENLIKKGHSVVVYDINNAAVDQLVSAGAVAATSPKVVASQCDQLLTMLRNSEQVMQCYSDPDTGVLMSVQPGTLLLDSSTIAPEVSKKVAALATNKSAVYMDAPVSGGVNASKAGSLTFMVGGPEKEFTAAKELLSCMGKNIVHCGDVGTGQAAKICNNMLLAISMIGTSETMNLGMRAYFNKRAQPGPGPEIISQHPEHELGTMLVQ</sequence>
<evidence type="ECO:0000259" key="8">
    <source>
        <dbReference type="Pfam" id="PF03446"/>
    </source>
</evidence>
<evidence type="ECO:0000256" key="4">
    <source>
        <dbReference type="ARBA" id="ARBA00022456"/>
    </source>
</evidence>
<organism evidence="9">
    <name type="scientific">Hyalella azteca</name>
    <name type="common">Amphipod</name>
    <dbReference type="NCBI Taxonomy" id="294128"/>
    <lineage>
        <taxon>Eukaryota</taxon>
        <taxon>Metazoa</taxon>
        <taxon>Ecdysozoa</taxon>
        <taxon>Arthropoda</taxon>
        <taxon>Crustacea</taxon>
        <taxon>Multicrustacea</taxon>
        <taxon>Malacostraca</taxon>
        <taxon>Eumalacostraca</taxon>
        <taxon>Peracarida</taxon>
        <taxon>Amphipoda</taxon>
        <taxon>Senticaudata</taxon>
        <taxon>Talitrida</taxon>
        <taxon>Talitroidea</taxon>
        <taxon>Hyalellidae</taxon>
        <taxon>Hyalella</taxon>
    </lineage>
</organism>
<dbReference type="InterPro" id="IPR008927">
    <property type="entry name" value="6-PGluconate_DH-like_C_sf"/>
</dbReference>
<evidence type="ECO:0000313" key="9">
    <source>
        <dbReference type="EMBL" id="KAA0201497.1"/>
    </source>
</evidence>
<reference evidence="9" key="2">
    <citation type="journal article" date="2018" name="Environ. Sci. Technol.">
        <title>The Toxicogenome of Hyalella azteca: A Model for Sediment Ecotoxicology and Evolutionary Toxicology.</title>
        <authorList>
            <person name="Poynton H.C."/>
            <person name="Hasenbein S."/>
            <person name="Benoit J.B."/>
            <person name="Sepulveda M.S."/>
            <person name="Poelchau M.F."/>
            <person name="Hughes D.S.T."/>
            <person name="Murali S.C."/>
            <person name="Chen S."/>
            <person name="Glastad K.M."/>
            <person name="Goodisman M.A.D."/>
            <person name="Werren J.H."/>
            <person name="Vineis J.H."/>
            <person name="Bowen J.L."/>
            <person name="Friedrich M."/>
            <person name="Jones J."/>
            <person name="Robertson H.M."/>
            <person name="Feyereisen R."/>
            <person name="Mechler-Hickson A."/>
            <person name="Mathers N."/>
            <person name="Lee C.E."/>
            <person name="Colbourne J.K."/>
            <person name="Biales A."/>
            <person name="Johnston J.S."/>
            <person name="Wellborn G.A."/>
            <person name="Rosendale A.J."/>
            <person name="Cridge A.G."/>
            <person name="Munoz-Torres M.C."/>
            <person name="Bain P.A."/>
            <person name="Manny A.R."/>
            <person name="Major K.M."/>
            <person name="Lambert F.N."/>
            <person name="Vulpe C.D."/>
            <person name="Tuck P."/>
            <person name="Blalock B.J."/>
            <person name="Lin Y.Y."/>
            <person name="Smith M.E."/>
            <person name="Ochoa-Acuna H."/>
            <person name="Chen M.M."/>
            <person name="Childers C.P."/>
            <person name="Qu J."/>
            <person name="Dugan S."/>
            <person name="Lee S.L."/>
            <person name="Chao H."/>
            <person name="Dinh H."/>
            <person name="Han Y."/>
            <person name="Doddapaneni H."/>
            <person name="Worley K.C."/>
            <person name="Muzny D.M."/>
            <person name="Gibbs R.A."/>
            <person name="Richards S."/>
        </authorList>
    </citation>
    <scope>NUCLEOTIDE SEQUENCE</scope>
    <source>
        <strain evidence="9">HAZT.00-mixed</strain>
        <tissue evidence="9">Whole organism</tissue>
    </source>
</reference>
<proteinExistence type="inferred from homology"/>
<evidence type="ECO:0000256" key="2">
    <source>
        <dbReference type="ARBA" id="ARBA00006013"/>
    </source>
</evidence>
<dbReference type="GO" id="GO:0008442">
    <property type="term" value="F:3-hydroxyisobutyrate dehydrogenase activity"/>
    <property type="evidence" value="ECO:0007669"/>
    <property type="project" value="UniProtKB-EC"/>
</dbReference>
<dbReference type="InterPro" id="IPR013328">
    <property type="entry name" value="6PGD_dom2"/>
</dbReference>
<name>A0A6A0H928_HYAAZ</name>
<comment type="pathway">
    <text evidence="1">Amino-acid degradation; L-valine degradation.</text>
</comment>
<dbReference type="EMBL" id="JQDR03005402">
    <property type="protein sequence ID" value="KAA0201497.1"/>
    <property type="molecule type" value="Genomic_DNA"/>
</dbReference>
<dbReference type="GO" id="GO:0050661">
    <property type="term" value="F:NADP binding"/>
    <property type="evidence" value="ECO:0007669"/>
    <property type="project" value="InterPro"/>
</dbReference>
<keyword evidence="6" id="KW-0520">NAD</keyword>
<evidence type="ECO:0000256" key="3">
    <source>
        <dbReference type="ARBA" id="ARBA00012991"/>
    </source>
</evidence>
<dbReference type="SUPFAM" id="SSF51735">
    <property type="entry name" value="NAD(P)-binding Rossmann-fold domains"/>
    <property type="match status" value="1"/>
</dbReference>
<reference evidence="9" key="1">
    <citation type="submission" date="2014-08" db="EMBL/GenBank/DDBJ databases">
        <authorList>
            <person name="Murali S."/>
            <person name="Richards S."/>
            <person name="Bandaranaike D."/>
            <person name="Bellair M."/>
            <person name="Blankenburg K."/>
            <person name="Chao H."/>
            <person name="Dinh H."/>
            <person name="Doddapaneni H."/>
            <person name="Dugan-Rocha S."/>
            <person name="Elkadiri S."/>
            <person name="Gnanaolivu R."/>
            <person name="Hughes D."/>
            <person name="Lee S."/>
            <person name="Li M."/>
            <person name="Ming W."/>
            <person name="Munidasa M."/>
            <person name="Muniz J."/>
            <person name="Nguyen L."/>
            <person name="Osuji N."/>
            <person name="Pu L.-L."/>
            <person name="Puazo M."/>
            <person name="Skinner E."/>
            <person name="Qu C."/>
            <person name="Quiroz J."/>
            <person name="Raj R."/>
            <person name="Weissenberger G."/>
            <person name="Xin Y."/>
            <person name="Zou X."/>
            <person name="Han Y."/>
            <person name="Worley K."/>
            <person name="Muzny D."/>
            <person name="Gibbs R."/>
        </authorList>
    </citation>
    <scope>NUCLEOTIDE SEQUENCE</scope>
    <source>
        <strain evidence="9">HAZT.00-mixed</strain>
        <tissue evidence="9">Whole organism</tissue>
    </source>
</reference>
<dbReference type="PANTHER" id="PTHR22981:SF7">
    <property type="entry name" value="3-HYDROXYISOBUTYRATE DEHYDROGENASE, MITOCHONDRIAL"/>
    <property type="match status" value="1"/>
</dbReference>
<protein>
    <recommendedName>
        <fullName evidence="3">3-hydroxyisobutyrate dehydrogenase</fullName>
        <ecNumber evidence="3">1.1.1.31</ecNumber>
    </recommendedName>
</protein>
<gene>
    <name evidence="9" type="ORF">HAZT_HAZT000914</name>
</gene>
<evidence type="ECO:0000256" key="6">
    <source>
        <dbReference type="ARBA" id="ARBA00023027"/>
    </source>
</evidence>
<dbReference type="GO" id="GO:0006574">
    <property type="term" value="P:L-valine catabolic process"/>
    <property type="evidence" value="ECO:0007669"/>
    <property type="project" value="TreeGrafter"/>
</dbReference>
<dbReference type="EC" id="1.1.1.31" evidence="3"/>
<dbReference type="Gene3D" id="3.40.50.720">
    <property type="entry name" value="NAD(P)-binding Rossmann-like Domain"/>
    <property type="match status" value="1"/>
</dbReference>
<dbReference type="AlphaFoldDB" id="A0A6A0H928"/>